<proteinExistence type="predicted"/>
<reference evidence="1 2" key="1">
    <citation type="submission" date="2020-03" db="EMBL/GenBank/DDBJ databases">
        <title>The genome sequence of Microvirga sp. c23x22.</title>
        <authorList>
            <person name="Zhang X."/>
        </authorList>
    </citation>
    <scope>NUCLEOTIDE SEQUENCE [LARGE SCALE GENOMIC DNA]</scope>
    <source>
        <strain evidence="2">c23x22</strain>
    </source>
</reference>
<gene>
    <name evidence="1" type="ORF">HB375_14125</name>
</gene>
<dbReference type="Pfam" id="PF09601">
    <property type="entry name" value="DUF2459"/>
    <property type="match status" value="1"/>
</dbReference>
<organism evidence="1 2">
    <name type="scientific">Microvirga terricola</name>
    <dbReference type="NCBI Taxonomy" id="2719797"/>
    <lineage>
        <taxon>Bacteria</taxon>
        <taxon>Pseudomonadati</taxon>
        <taxon>Pseudomonadota</taxon>
        <taxon>Alphaproteobacteria</taxon>
        <taxon>Hyphomicrobiales</taxon>
        <taxon>Methylobacteriaceae</taxon>
        <taxon>Microvirga</taxon>
    </lineage>
</organism>
<protein>
    <submittedName>
        <fullName evidence="1">DUF2459 domain-containing protein</fullName>
    </submittedName>
</protein>
<accession>A0ABX0VD15</accession>
<name>A0ABX0VD15_9HYPH</name>
<dbReference type="RefSeq" id="WP_167673625.1">
    <property type="nucleotide sequence ID" value="NZ_JAATJS010000004.1"/>
</dbReference>
<dbReference type="Proteomes" id="UP000707352">
    <property type="component" value="Unassembled WGS sequence"/>
</dbReference>
<evidence type="ECO:0000313" key="2">
    <source>
        <dbReference type="Proteomes" id="UP000707352"/>
    </source>
</evidence>
<keyword evidence="2" id="KW-1185">Reference proteome</keyword>
<sequence>MRRAFRTLLKGSLALLFLVSAAIIWTARPGNPALFPAGEDGIDVVLVSNGYHAGLVVPLRSVAEIASRDGMAGVLPVATRFRQFDWIEVGWGDDDVYRSTPTAASLQMTLAARALLGLGNGSVLHVVGIAGVPESVFAGADVTRIRLSKAGFERVVARIDQSFALSTGCQPEILGPGLYGPSLFYRAVGDFSAFRVCNHWIADLLDAAGIPTTPAAAILPFGIRTDLKWRSRF</sequence>
<dbReference type="EMBL" id="JAATJS010000004">
    <property type="protein sequence ID" value="NIX77738.1"/>
    <property type="molecule type" value="Genomic_DNA"/>
</dbReference>
<comment type="caution">
    <text evidence="1">The sequence shown here is derived from an EMBL/GenBank/DDBJ whole genome shotgun (WGS) entry which is preliminary data.</text>
</comment>
<dbReference type="InterPro" id="IPR011727">
    <property type="entry name" value="CHP02117"/>
</dbReference>
<evidence type="ECO:0000313" key="1">
    <source>
        <dbReference type="EMBL" id="NIX77738.1"/>
    </source>
</evidence>